<comment type="caution">
    <text evidence="1">The sequence shown here is derived from an EMBL/GenBank/DDBJ whole genome shotgun (WGS) entry which is preliminary data.</text>
</comment>
<dbReference type="RefSeq" id="WP_106088858.1">
    <property type="nucleotide sequence ID" value="NZ_PVNL01000041.1"/>
</dbReference>
<dbReference type="EMBL" id="PVNL01000041">
    <property type="protein sequence ID" value="PRQ08552.1"/>
    <property type="molecule type" value="Genomic_DNA"/>
</dbReference>
<accession>A0A2S9YU41</accession>
<protein>
    <recommendedName>
        <fullName evidence="3">Outer membrane protein beta-barrel domain-containing protein</fullName>
    </recommendedName>
</protein>
<dbReference type="Proteomes" id="UP000238823">
    <property type="component" value="Unassembled WGS sequence"/>
</dbReference>
<dbReference type="AlphaFoldDB" id="A0A2S9YU41"/>
<organism evidence="1 2">
    <name type="scientific">Enhygromyxa salina</name>
    <dbReference type="NCBI Taxonomy" id="215803"/>
    <lineage>
        <taxon>Bacteria</taxon>
        <taxon>Pseudomonadati</taxon>
        <taxon>Myxococcota</taxon>
        <taxon>Polyangia</taxon>
        <taxon>Nannocystales</taxon>
        <taxon>Nannocystaceae</taxon>
        <taxon>Enhygromyxa</taxon>
    </lineage>
</organism>
<evidence type="ECO:0008006" key="3">
    <source>
        <dbReference type="Google" id="ProtNLM"/>
    </source>
</evidence>
<evidence type="ECO:0000313" key="2">
    <source>
        <dbReference type="Proteomes" id="UP000238823"/>
    </source>
</evidence>
<sequence>MLAATWVWAAITFAPPDAPDRSNQLEQPDHSIAGGTLQVSPLGVAVPGFGASDDSRVFNRAVTAGYRWGFSVGIALEPVEHLLISVNAGLSQSIWIFDNDAPEFELCFANDCYATSERGLGQLLRIGPELRVGWTSRWWMAWALGGAHVGLSRVRFYCDTSLQARCDDPRQTDVGAGLSGGLGLAIRPLPRFAIGLESAVVHTWLDRRDDPFQAARAWELGLITVIGF</sequence>
<evidence type="ECO:0000313" key="1">
    <source>
        <dbReference type="EMBL" id="PRQ08552.1"/>
    </source>
</evidence>
<reference evidence="1 2" key="1">
    <citation type="submission" date="2018-03" db="EMBL/GenBank/DDBJ databases">
        <title>Draft Genome Sequences of the Obligatory Marine Myxobacteria Enhygromyxa salina SWB007.</title>
        <authorList>
            <person name="Poehlein A."/>
            <person name="Moghaddam J.A."/>
            <person name="Harms H."/>
            <person name="Alanjari M."/>
            <person name="Koenig G.M."/>
            <person name="Daniel R."/>
            <person name="Schaeberle T.F."/>
        </authorList>
    </citation>
    <scope>NUCLEOTIDE SEQUENCE [LARGE SCALE GENOMIC DNA]</scope>
    <source>
        <strain evidence="1 2">SWB007</strain>
    </source>
</reference>
<proteinExistence type="predicted"/>
<gene>
    <name evidence="1" type="ORF">ENSA7_18380</name>
</gene>
<name>A0A2S9YU41_9BACT</name>
<dbReference type="OrthoDB" id="9857422at2"/>